<keyword evidence="3" id="KW-1185">Reference proteome</keyword>
<dbReference type="STRING" id="266940.Krad_2566"/>
<dbReference type="KEGG" id="kra:Krad_2566"/>
<dbReference type="HOGENOM" id="CLU_1473334_0_0_11"/>
<evidence type="ECO:0000313" key="2">
    <source>
        <dbReference type="EMBL" id="ABS04041.1"/>
    </source>
</evidence>
<evidence type="ECO:0000256" key="1">
    <source>
        <dbReference type="SAM" id="MobiDB-lite"/>
    </source>
</evidence>
<organism evidence="2 3">
    <name type="scientific">Kineococcus radiotolerans (strain ATCC BAA-149 / DSM 14245 / SRS30216)</name>
    <dbReference type="NCBI Taxonomy" id="266940"/>
    <lineage>
        <taxon>Bacteria</taxon>
        <taxon>Bacillati</taxon>
        <taxon>Actinomycetota</taxon>
        <taxon>Actinomycetes</taxon>
        <taxon>Kineosporiales</taxon>
        <taxon>Kineosporiaceae</taxon>
        <taxon>Kineococcus</taxon>
    </lineage>
</organism>
<feature type="region of interest" description="Disordered" evidence="1">
    <location>
        <begin position="1"/>
        <end position="183"/>
    </location>
</feature>
<feature type="compositionally biased region" description="Polar residues" evidence="1">
    <location>
        <begin position="127"/>
        <end position="140"/>
    </location>
</feature>
<protein>
    <submittedName>
        <fullName evidence="2">Uncharacterized protein</fullName>
    </submittedName>
</protein>
<dbReference type="EMBL" id="CP000750">
    <property type="protein sequence ID" value="ABS04041.1"/>
    <property type="molecule type" value="Genomic_DNA"/>
</dbReference>
<accession>A6WB52</accession>
<feature type="compositionally biased region" description="Basic residues" evidence="1">
    <location>
        <begin position="93"/>
        <end position="104"/>
    </location>
</feature>
<reference evidence="3" key="1">
    <citation type="journal article" date="2008" name="PLoS ONE">
        <title>Survival in nuclear waste, extreme resistance, and potential applications gleaned from the genome sequence of Kineococcus radiotolerans SRS30216.</title>
        <authorList>
            <person name="Bagwell C.E."/>
            <person name="Bhat S."/>
            <person name="Hawkins G.M."/>
            <person name="Smith B.W."/>
            <person name="Biswas T."/>
            <person name="Hoover T.R."/>
            <person name="Saunders E."/>
            <person name="Han C.S."/>
            <person name="Tsodikov O.V."/>
            <person name="Shimkets L.J."/>
        </authorList>
    </citation>
    <scope>NUCLEOTIDE SEQUENCE [LARGE SCALE GENOMIC DNA]</scope>
    <source>
        <strain evidence="3">ATCC BAA-149 / DSM 14245 / SRS30216</strain>
    </source>
</reference>
<proteinExistence type="predicted"/>
<evidence type="ECO:0000313" key="3">
    <source>
        <dbReference type="Proteomes" id="UP000001116"/>
    </source>
</evidence>
<feature type="compositionally biased region" description="Basic and acidic residues" evidence="1">
    <location>
        <begin position="105"/>
        <end position="120"/>
    </location>
</feature>
<name>A6WB52_KINRD</name>
<sequence length="183" mass="20554">MAHGSAARLQQTPPGNSLRRGEGSDVDRDHHDGQDHDDTHQSRRHDGQPQRNHHVRRGHQLQRTNQRQPGGKHPDQNTPGHHHDPERCDHRGRQPHVRRAHRRRGGDEKPHQDAVERVEPQADDAETLTSHPCTLATETVNDYPCRSGKGGRPGRRPRGHPAGQHVAGALSTRCRGPRAHQAR</sequence>
<feature type="compositionally biased region" description="Basic residues" evidence="1">
    <location>
        <begin position="51"/>
        <end position="60"/>
    </location>
</feature>
<feature type="compositionally biased region" description="Basic and acidic residues" evidence="1">
    <location>
        <begin position="19"/>
        <end position="48"/>
    </location>
</feature>
<feature type="compositionally biased region" description="Basic and acidic residues" evidence="1">
    <location>
        <begin position="81"/>
        <end position="92"/>
    </location>
</feature>
<gene>
    <name evidence="2" type="ordered locus">Krad_2566</name>
</gene>
<dbReference type="Proteomes" id="UP000001116">
    <property type="component" value="Chromosome"/>
</dbReference>
<dbReference type="AlphaFoldDB" id="A6WB52"/>